<accession>K0R4X1</accession>
<name>K0R4X1_THAOC</name>
<dbReference type="AlphaFoldDB" id="K0R4X1"/>
<organism evidence="2 3">
    <name type="scientific">Thalassiosira oceanica</name>
    <name type="common">Marine diatom</name>
    <dbReference type="NCBI Taxonomy" id="159749"/>
    <lineage>
        <taxon>Eukaryota</taxon>
        <taxon>Sar</taxon>
        <taxon>Stramenopiles</taxon>
        <taxon>Ochrophyta</taxon>
        <taxon>Bacillariophyta</taxon>
        <taxon>Coscinodiscophyceae</taxon>
        <taxon>Thalassiosirophycidae</taxon>
        <taxon>Thalassiosirales</taxon>
        <taxon>Thalassiosiraceae</taxon>
        <taxon>Thalassiosira</taxon>
    </lineage>
</organism>
<dbReference type="Proteomes" id="UP000266841">
    <property type="component" value="Unassembled WGS sequence"/>
</dbReference>
<reference evidence="2 3" key="1">
    <citation type="journal article" date="2012" name="Genome Biol.">
        <title>Genome and low-iron response of an oceanic diatom adapted to chronic iron limitation.</title>
        <authorList>
            <person name="Lommer M."/>
            <person name="Specht M."/>
            <person name="Roy A.S."/>
            <person name="Kraemer L."/>
            <person name="Andreson R."/>
            <person name="Gutowska M.A."/>
            <person name="Wolf J."/>
            <person name="Bergner S.V."/>
            <person name="Schilhabel M.B."/>
            <person name="Klostermeier U.C."/>
            <person name="Beiko R.G."/>
            <person name="Rosenstiel P."/>
            <person name="Hippler M."/>
            <person name="Laroche J."/>
        </authorList>
    </citation>
    <scope>NUCLEOTIDE SEQUENCE [LARGE SCALE GENOMIC DNA]</scope>
    <source>
        <strain evidence="2 3">CCMP1005</strain>
    </source>
</reference>
<sequence>MFLSPSSLIYYTTIFYLLTFAGIGYGVAGVVLGAG</sequence>
<evidence type="ECO:0000313" key="3">
    <source>
        <dbReference type="Proteomes" id="UP000266841"/>
    </source>
</evidence>
<keyword evidence="1" id="KW-0472">Membrane</keyword>
<keyword evidence="1" id="KW-1133">Transmembrane helix</keyword>
<evidence type="ECO:0000313" key="2">
    <source>
        <dbReference type="EMBL" id="EJK48223.1"/>
    </source>
</evidence>
<keyword evidence="1" id="KW-0812">Transmembrane</keyword>
<comment type="caution">
    <text evidence="2">The sequence shown here is derived from an EMBL/GenBank/DDBJ whole genome shotgun (WGS) entry which is preliminary data.</text>
</comment>
<dbReference type="EMBL" id="AGNL01046125">
    <property type="protein sequence ID" value="EJK48223.1"/>
    <property type="molecule type" value="Genomic_DNA"/>
</dbReference>
<keyword evidence="3" id="KW-1185">Reference proteome</keyword>
<feature type="non-terminal residue" evidence="2">
    <location>
        <position position="35"/>
    </location>
</feature>
<feature type="transmembrane region" description="Helical" evidence="1">
    <location>
        <begin position="14"/>
        <end position="34"/>
    </location>
</feature>
<proteinExistence type="predicted"/>
<protein>
    <submittedName>
        <fullName evidence="2">Uncharacterized protein</fullName>
    </submittedName>
</protein>
<gene>
    <name evidence="2" type="ORF">THAOC_32997</name>
</gene>
<evidence type="ECO:0000256" key="1">
    <source>
        <dbReference type="SAM" id="Phobius"/>
    </source>
</evidence>